<sequence length="103" mass="11434">MEVHAHFTENNAKLIPGLYMNAEVPIPEIKALAIPEESVVTFEGKHYVFEVLEKNSFRMTAVEIGSSGDGWIEIVNENQLSGKKIAQKGAYTLLMALKNKAED</sequence>
<keyword evidence="1" id="KW-0813">Transport</keyword>
<protein>
    <recommendedName>
        <fullName evidence="2">CzcB-like C-terminal circularly permuted SH3-like domain-containing protein</fullName>
    </recommendedName>
</protein>
<gene>
    <name evidence="3" type="ORF">AAGV28_12415</name>
</gene>
<dbReference type="PANTHER" id="PTHR30097:SF4">
    <property type="entry name" value="SLR6042 PROTEIN"/>
    <property type="match status" value="1"/>
</dbReference>
<dbReference type="PANTHER" id="PTHR30097">
    <property type="entry name" value="CATION EFFLUX SYSTEM PROTEIN CUSB"/>
    <property type="match status" value="1"/>
</dbReference>
<feature type="domain" description="CzcB-like C-terminal circularly permuted SH3-like" evidence="2">
    <location>
        <begin position="32"/>
        <end position="93"/>
    </location>
</feature>
<dbReference type="RefSeq" id="WP_373407127.1">
    <property type="nucleotide sequence ID" value="NZ_JBCFQL010000013.1"/>
</dbReference>
<proteinExistence type="predicted"/>
<evidence type="ECO:0000313" key="3">
    <source>
        <dbReference type="EMBL" id="MFA9192172.1"/>
    </source>
</evidence>
<name>A0ABV4TFM2_9FLAO</name>
<dbReference type="Gene3D" id="2.40.420.20">
    <property type="match status" value="1"/>
</dbReference>
<keyword evidence="4" id="KW-1185">Reference proteome</keyword>
<dbReference type="Proteomes" id="UP001574169">
    <property type="component" value="Unassembled WGS sequence"/>
</dbReference>
<dbReference type="Pfam" id="PF25975">
    <property type="entry name" value="CzcB_C"/>
    <property type="match status" value="1"/>
</dbReference>
<comment type="caution">
    <text evidence="3">The sequence shown here is derived from an EMBL/GenBank/DDBJ whole genome shotgun (WGS) entry which is preliminary data.</text>
</comment>
<evidence type="ECO:0000259" key="2">
    <source>
        <dbReference type="Pfam" id="PF25975"/>
    </source>
</evidence>
<accession>A0ABV4TFM2</accession>
<dbReference type="InterPro" id="IPR051909">
    <property type="entry name" value="MFP_Cation_Efflux"/>
</dbReference>
<reference evidence="3 4" key="1">
    <citation type="submission" date="2024-04" db="EMBL/GenBank/DDBJ databases">
        <title>New Clade of Flavobacterium.</title>
        <authorList>
            <person name="Matos L."/>
            <person name="Proenca D.N."/>
            <person name="Fransisco R.M."/>
            <person name="Chung A.P."/>
            <person name="Maccario L."/>
            <person name="Sorensen S.J."/>
            <person name="Morais P.V."/>
        </authorList>
    </citation>
    <scope>NUCLEOTIDE SEQUENCE [LARGE SCALE GENOMIC DNA]</scope>
    <source>
        <strain evidence="3 4">FZUC8N2.13</strain>
    </source>
</reference>
<evidence type="ECO:0000256" key="1">
    <source>
        <dbReference type="ARBA" id="ARBA00022448"/>
    </source>
</evidence>
<dbReference type="EMBL" id="JBCFQL010000013">
    <property type="protein sequence ID" value="MFA9192172.1"/>
    <property type="molecule type" value="Genomic_DNA"/>
</dbReference>
<evidence type="ECO:0000313" key="4">
    <source>
        <dbReference type="Proteomes" id="UP001574169"/>
    </source>
</evidence>
<organism evidence="3 4">
    <name type="scientific">Flavobacterium zubiriense</name>
    <dbReference type="NCBI Taxonomy" id="3138075"/>
    <lineage>
        <taxon>Bacteria</taxon>
        <taxon>Pseudomonadati</taxon>
        <taxon>Bacteroidota</taxon>
        <taxon>Flavobacteriia</taxon>
        <taxon>Flavobacteriales</taxon>
        <taxon>Flavobacteriaceae</taxon>
        <taxon>Flavobacterium</taxon>
    </lineage>
</organism>
<dbReference type="InterPro" id="IPR058649">
    <property type="entry name" value="CzcB_C"/>
</dbReference>